<dbReference type="Proteomes" id="UP000198960">
    <property type="component" value="Unassembled WGS sequence"/>
</dbReference>
<reference evidence="2" key="1">
    <citation type="submission" date="2016-10" db="EMBL/GenBank/DDBJ databases">
        <authorList>
            <person name="Varghese N."/>
            <person name="Submissions S."/>
        </authorList>
    </citation>
    <scope>NUCLEOTIDE SEQUENCE [LARGE SCALE GENOMIC DNA]</scope>
    <source>
        <strain evidence="2">DSM 45413</strain>
    </source>
</reference>
<dbReference type="STRING" id="673521.SAMN05660991_03881"/>
<dbReference type="AlphaFoldDB" id="A0A1H8VXR9"/>
<protein>
    <submittedName>
        <fullName evidence="1">Uncharacterized protein</fullName>
    </submittedName>
</protein>
<evidence type="ECO:0000313" key="2">
    <source>
        <dbReference type="Proteomes" id="UP000198960"/>
    </source>
</evidence>
<organism evidence="1 2">
    <name type="scientific">Trujillonella endophytica</name>
    <dbReference type="NCBI Taxonomy" id="673521"/>
    <lineage>
        <taxon>Bacteria</taxon>
        <taxon>Bacillati</taxon>
        <taxon>Actinomycetota</taxon>
        <taxon>Actinomycetes</taxon>
        <taxon>Geodermatophilales</taxon>
        <taxon>Geodermatophilaceae</taxon>
        <taxon>Trujillonella</taxon>
    </lineage>
</organism>
<evidence type="ECO:0000313" key="1">
    <source>
        <dbReference type="EMBL" id="SEP20145.1"/>
    </source>
</evidence>
<accession>A0A1H8VXR9</accession>
<sequence length="113" mass="12050">MSAPLLPTTLCVPPRPGELCAPVTVELAGPQTFLELTSRHRITAAVPDEAAGTVAVTIEFTDPAGSRSVHVRFDLVADDEEVSSRSRLLARYAHDGRPMAAYGTYLGVVSDEN</sequence>
<gene>
    <name evidence="1" type="ORF">SAMN05660991_03881</name>
</gene>
<dbReference type="EMBL" id="FOEE01000014">
    <property type="protein sequence ID" value="SEP20145.1"/>
    <property type="molecule type" value="Genomic_DNA"/>
</dbReference>
<keyword evidence="2" id="KW-1185">Reference proteome</keyword>
<dbReference type="RefSeq" id="WP_211435727.1">
    <property type="nucleotide sequence ID" value="NZ_FOEE01000014.1"/>
</dbReference>
<name>A0A1H8VXR9_9ACTN</name>
<proteinExistence type="predicted"/>